<dbReference type="SUPFAM" id="SSF51430">
    <property type="entry name" value="NAD(P)-linked oxidoreductase"/>
    <property type="match status" value="1"/>
</dbReference>
<reference evidence="3 4" key="1">
    <citation type="submission" date="2021-07" db="EMBL/GenBank/DDBJ databases">
        <title>Sphingomonas sp.</title>
        <authorList>
            <person name="Feng G."/>
            <person name="Li J."/>
            <person name="Pan M."/>
        </authorList>
    </citation>
    <scope>NUCLEOTIDE SEQUENCE [LARGE SCALE GENOMIC DNA]</scope>
    <source>
        <strain evidence="3 4">RRHST34</strain>
    </source>
</reference>
<name>A0ABS7BLB5_9SPHN</name>
<accession>A0ABS7BLB5</accession>
<dbReference type="Pfam" id="PF00248">
    <property type="entry name" value="Aldo_ket_red"/>
    <property type="match status" value="1"/>
</dbReference>
<gene>
    <name evidence="3" type="ORF">KZ820_06505</name>
</gene>
<dbReference type="RefSeq" id="WP_219748139.1">
    <property type="nucleotide sequence ID" value="NZ_JAHXZN010000001.1"/>
</dbReference>
<proteinExistence type="predicted"/>
<keyword evidence="4" id="KW-1185">Reference proteome</keyword>
<evidence type="ECO:0000256" key="1">
    <source>
        <dbReference type="ARBA" id="ARBA00023002"/>
    </source>
</evidence>
<sequence>MDLTSYRTLGRSGLAVSPLALGTMTFGAGRWGAEEDGARAIFDAYVDAGGNLIDTADVYSGGESEAMIGRFLRERGGRDRLVIATKSGFPRCPGNPLAGGNSARNIRDGLEGSLRRLGCGHIDMYWTHVWDRTTPPEEVLRALTDAVRRGDILYYGFSNAPAWYAAQVATLARAHGLPQPVGLQYSYSLLDRGVELDLIPAGRALGLGLVAWSPLAFGMLTGKYGRDKLAAFGPAGGVPNKRGKPGGGSDGRLNGDNPYGGMLFTEANFSIVDELRAVAEEVGRTMAQVALAWVMNRPGVSSVLLGASRPEQVRENVASLDIVLSSSQQQRLDAAGALPPLNPYFIFDLPLTSIFGGTAVRRWGEATGRSYDHTGLVA</sequence>
<feature type="domain" description="NADP-dependent oxidoreductase" evidence="2">
    <location>
        <begin position="18"/>
        <end position="335"/>
    </location>
</feature>
<keyword evidence="1" id="KW-0560">Oxidoreductase</keyword>
<dbReference type="CDD" id="cd19080">
    <property type="entry name" value="AKR_AKR9A_9B"/>
    <property type="match status" value="1"/>
</dbReference>
<organism evidence="3 4">
    <name type="scientific">Sphingomonas citri</name>
    <dbReference type="NCBI Taxonomy" id="2862499"/>
    <lineage>
        <taxon>Bacteria</taxon>
        <taxon>Pseudomonadati</taxon>
        <taxon>Pseudomonadota</taxon>
        <taxon>Alphaproteobacteria</taxon>
        <taxon>Sphingomonadales</taxon>
        <taxon>Sphingomonadaceae</taxon>
        <taxon>Sphingomonas</taxon>
    </lineage>
</organism>
<dbReference type="PANTHER" id="PTHR43364:SF4">
    <property type="entry name" value="NAD(P)-LINKED OXIDOREDUCTASE SUPERFAMILY PROTEIN"/>
    <property type="match status" value="1"/>
</dbReference>
<dbReference type="InterPro" id="IPR023210">
    <property type="entry name" value="NADP_OxRdtase_dom"/>
</dbReference>
<dbReference type="Gene3D" id="3.20.20.100">
    <property type="entry name" value="NADP-dependent oxidoreductase domain"/>
    <property type="match status" value="1"/>
</dbReference>
<evidence type="ECO:0000313" key="4">
    <source>
        <dbReference type="Proteomes" id="UP000759103"/>
    </source>
</evidence>
<dbReference type="InterPro" id="IPR050523">
    <property type="entry name" value="AKR_Detox_Biosynth"/>
</dbReference>
<protein>
    <submittedName>
        <fullName evidence="3">Aldo/keto reductase</fullName>
    </submittedName>
</protein>
<evidence type="ECO:0000313" key="3">
    <source>
        <dbReference type="EMBL" id="MBW6530380.1"/>
    </source>
</evidence>
<dbReference type="Proteomes" id="UP000759103">
    <property type="component" value="Unassembled WGS sequence"/>
</dbReference>
<dbReference type="PANTHER" id="PTHR43364">
    <property type="entry name" value="NADH-SPECIFIC METHYLGLYOXAL REDUCTASE-RELATED"/>
    <property type="match status" value="1"/>
</dbReference>
<evidence type="ECO:0000259" key="2">
    <source>
        <dbReference type="Pfam" id="PF00248"/>
    </source>
</evidence>
<comment type="caution">
    <text evidence="3">The sequence shown here is derived from an EMBL/GenBank/DDBJ whole genome shotgun (WGS) entry which is preliminary data.</text>
</comment>
<dbReference type="EMBL" id="JAHXZN010000001">
    <property type="protein sequence ID" value="MBW6530380.1"/>
    <property type="molecule type" value="Genomic_DNA"/>
</dbReference>
<dbReference type="InterPro" id="IPR036812">
    <property type="entry name" value="NAD(P)_OxRdtase_dom_sf"/>
</dbReference>